<dbReference type="PANTHER" id="PTHR33099:SF7">
    <property type="entry name" value="MYND-TYPE DOMAIN-CONTAINING PROTEIN"/>
    <property type="match status" value="1"/>
</dbReference>
<dbReference type="Gene3D" id="2.60.120.620">
    <property type="entry name" value="q2cbj1_9rhob like domain"/>
    <property type="match status" value="1"/>
</dbReference>
<evidence type="ECO:0000259" key="2">
    <source>
        <dbReference type="Pfam" id="PF13640"/>
    </source>
</evidence>
<dbReference type="PANTHER" id="PTHR33099">
    <property type="entry name" value="FE2OG DIOXYGENASE DOMAIN-CONTAINING PROTEIN"/>
    <property type="match status" value="1"/>
</dbReference>
<comment type="caution">
    <text evidence="3">The sequence shown here is derived from an EMBL/GenBank/DDBJ whole genome shotgun (WGS) entry which is preliminary data.</text>
</comment>
<evidence type="ECO:0000313" key="3">
    <source>
        <dbReference type="EMBL" id="OWK38182.1"/>
    </source>
</evidence>
<reference evidence="4" key="1">
    <citation type="submission" date="2017-06" db="EMBL/GenBank/DDBJ databases">
        <title>Genome analysis of Fimbriiglobus ruber SP5, the first member of the order Planctomycetales with confirmed chitinolytic capability.</title>
        <authorList>
            <person name="Ravin N.V."/>
            <person name="Rakitin A.L."/>
            <person name="Ivanova A.A."/>
            <person name="Beletsky A.V."/>
            <person name="Kulichevskaya I.S."/>
            <person name="Mardanov A.V."/>
            <person name="Dedysh S.N."/>
        </authorList>
    </citation>
    <scope>NUCLEOTIDE SEQUENCE [LARGE SCALE GENOMIC DNA]</scope>
    <source>
        <strain evidence="4">SP5</strain>
    </source>
</reference>
<organism evidence="3 4">
    <name type="scientific">Fimbriiglobus ruber</name>
    <dbReference type="NCBI Taxonomy" id="1908690"/>
    <lineage>
        <taxon>Bacteria</taxon>
        <taxon>Pseudomonadati</taxon>
        <taxon>Planctomycetota</taxon>
        <taxon>Planctomycetia</taxon>
        <taxon>Gemmatales</taxon>
        <taxon>Gemmataceae</taxon>
        <taxon>Fimbriiglobus</taxon>
    </lineage>
</organism>
<dbReference type="AlphaFoldDB" id="A0A225D9P0"/>
<feature type="domain" description="Prolyl 4-hydroxylase alpha subunit Fe(2+) 2OG dioxygenase" evidence="2">
    <location>
        <begin position="64"/>
        <end position="152"/>
    </location>
</feature>
<accession>A0A225D9P0</accession>
<name>A0A225D9P0_9BACT</name>
<protein>
    <recommendedName>
        <fullName evidence="2">Prolyl 4-hydroxylase alpha subunit Fe(2+) 2OG dioxygenase domain-containing protein</fullName>
    </recommendedName>
</protein>
<feature type="compositionally biased region" description="Basic residues" evidence="1">
    <location>
        <begin position="743"/>
        <end position="756"/>
    </location>
</feature>
<dbReference type="Proteomes" id="UP000214646">
    <property type="component" value="Unassembled WGS sequence"/>
</dbReference>
<dbReference type="EMBL" id="NIDE01000014">
    <property type="protein sequence ID" value="OWK38182.1"/>
    <property type="molecule type" value="Genomic_DNA"/>
</dbReference>
<dbReference type="InterPro" id="IPR044862">
    <property type="entry name" value="Pro_4_hyd_alph_FE2OG_OXY"/>
</dbReference>
<feature type="region of interest" description="Disordered" evidence="1">
    <location>
        <begin position="720"/>
        <end position="756"/>
    </location>
</feature>
<evidence type="ECO:0000256" key="1">
    <source>
        <dbReference type="SAM" id="MobiDB-lite"/>
    </source>
</evidence>
<evidence type="ECO:0000313" key="4">
    <source>
        <dbReference type="Proteomes" id="UP000214646"/>
    </source>
</evidence>
<sequence>MRPKGEVIVPVALVDTKVRNAFELSPTQFTLTEPKWDETIAGVLRTVAGSLGLPADRLEAHLYKLLVYRKGGFFLPHRDSEKHDRMVASLIVALPSTFRGGSLIVRHHGASQKMDFQEAATGRGACFAAFYADCEHEVERVTDGFRLCLAYNLVLRVAKSDKKTAAPAPTTPVQELARSISAWVAAEKAEPLVFALDHHYTQHGLSPDLLKGDDRAAADLILPAAEEAGCLAYLCQVSRHTNQYADDGQWGRRRGYSDSVPRNLSVGEIYEDTLQGEEWVDAEGQKQAFPTINFDTRAIVASTPLDQWKPTREAYEGFTGNAGNTLDRWYHRSAVCVWHRDHHFDVIARGGHTFAVDLLQSMAGRLAKTPKKRLKEARRDCVRLARATINHWPKRYRHRHHSSKSGPDPTATFPKLLLAIDDLDTTQTFLKLVRDRDPNQELGALIVATCRKHGCAAVADELTAFFEPPRHEGQGKNFFPPQDELNSRDFVWLDRLAVTRFDDPTREAVVAKLARQAATRFQLPLEDRRYYHEDPTHADLTLAPLLRSLLVARDDQALQQVIAFVTGNPKRFPLEKVQVPSLDKVVPWYREENAAIHPQLETWLGSLRQELSAATAHEPEPPDSWARPAEVACTCAYCRQLNAFLADPHAPTGRIAAAESTRSHLLSGIQKHQSDVTSKLEKKGSPYALVFTKTNGSFERRMERYVADLKLLDTVNALLNPGEVRPAEGEPADGEPADGERPKKGKSGKATRPRRS</sequence>
<dbReference type="Pfam" id="PF13640">
    <property type="entry name" value="2OG-FeII_Oxy_3"/>
    <property type="match status" value="1"/>
</dbReference>
<dbReference type="OrthoDB" id="238329at2"/>
<dbReference type="RefSeq" id="WP_143393668.1">
    <property type="nucleotide sequence ID" value="NZ_NIDE01000014.1"/>
</dbReference>
<proteinExistence type="predicted"/>
<keyword evidence="4" id="KW-1185">Reference proteome</keyword>
<gene>
    <name evidence="3" type="ORF">FRUB_07302</name>
</gene>